<dbReference type="EMBL" id="DVMR01000010">
    <property type="protein sequence ID" value="HIU42812.1"/>
    <property type="molecule type" value="Genomic_DNA"/>
</dbReference>
<sequence length="332" mass="37758">MTDEIILSVTKLRKWFPVKSSKIFGEKQSVKAVNDITFDIHRGETLGVVGESGCGKTTLGRTMIRLLEPTSGKIVFEGRDLTALNEKEMRLARKDLQIMFQDPYGSLNPRMTVGDIITEPYVFQKMYSKKERIEKAVELMKICGLDPVYIRRYPHEFSGGQRQRIGIARALALRPKFLVCDEPVSALDVSIQSQIINLLMDLQQEFGLTYLFISHNLSVVYHMVDRIAVMYLGNLVELADKDDLYQNTAHPYTRALLKSIPSLDFSEEHKLRAALKGDIPSPINPPSGCVFHTRCENCTERCRQEVPPLREIAPRHFTACHLYDGQGRLVEN</sequence>
<dbReference type="GO" id="GO:0005524">
    <property type="term" value="F:ATP binding"/>
    <property type="evidence" value="ECO:0007669"/>
    <property type="project" value="UniProtKB-KW"/>
</dbReference>
<proteinExistence type="inferred from homology"/>
<dbReference type="AlphaFoldDB" id="A0A9D1IT16"/>
<dbReference type="GO" id="GO:0015833">
    <property type="term" value="P:peptide transport"/>
    <property type="evidence" value="ECO:0007669"/>
    <property type="project" value="InterPro"/>
</dbReference>
<evidence type="ECO:0000313" key="7">
    <source>
        <dbReference type="Proteomes" id="UP000824073"/>
    </source>
</evidence>
<dbReference type="PROSITE" id="PS00211">
    <property type="entry name" value="ABC_TRANSPORTER_1"/>
    <property type="match status" value="1"/>
</dbReference>
<dbReference type="GO" id="GO:0016887">
    <property type="term" value="F:ATP hydrolysis activity"/>
    <property type="evidence" value="ECO:0007669"/>
    <property type="project" value="InterPro"/>
</dbReference>
<keyword evidence="4 6" id="KW-0067">ATP-binding</keyword>
<evidence type="ECO:0000256" key="3">
    <source>
        <dbReference type="ARBA" id="ARBA00022741"/>
    </source>
</evidence>
<dbReference type="Proteomes" id="UP000824073">
    <property type="component" value="Unassembled WGS sequence"/>
</dbReference>
<dbReference type="PANTHER" id="PTHR43776">
    <property type="entry name" value="TRANSPORT ATP-BINDING PROTEIN"/>
    <property type="match status" value="1"/>
</dbReference>
<comment type="similarity">
    <text evidence="1">Belongs to the ABC transporter superfamily.</text>
</comment>
<comment type="caution">
    <text evidence="6">The sequence shown here is derived from an EMBL/GenBank/DDBJ whole genome shotgun (WGS) entry which is preliminary data.</text>
</comment>
<dbReference type="PROSITE" id="PS50893">
    <property type="entry name" value="ABC_TRANSPORTER_2"/>
    <property type="match status" value="1"/>
</dbReference>
<gene>
    <name evidence="6" type="ORF">IAB67_00755</name>
</gene>
<organism evidence="6 7">
    <name type="scientific">Candidatus Ventrousia excrementavium</name>
    <dbReference type="NCBI Taxonomy" id="2840961"/>
    <lineage>
        <taxon>Bacteria</taxon>
        <taxon>Bacillati</taxon>
        <taxon>Bacillota</taxon>
        <taxon>Clostridia</taxon>
        <taxon>Eubacteriales</taxon>
        <taxon>Clostridiaceae</taxon>
        <taxon>Clostridiaceae incertae sedis</taxon>
        <taxon>Candidatus Ventrousia</taxon>
    </lineage>
</organism>
<keyword evidence="2" id="KW-0813">Transport</keyword>
<evidence type="ECO:0000256" key="1">
    <source>
        <dbReference type="ARBA" id="ARBA00005417"/>
    </source>
</evidence>
<reference evidence="6" key="1">
    <citation type="submission" date="2020-10" db="EMBL/GenBank/DDBJ databases">
        <authorList>
            <person name="Gilroy R."/>
        </authorList>
    </citation>
    <scope>NUCLEOTIDE SEQUENCE</scope>
    <source>
        <strain evidence="6">CHK191-8634</strain>
    </source>
</reference>
<name>A0A9D1IT16_9CLOT</name>
<dbReference type="PANTHER" id="PTHR43776:SF8">
    <property type="entry name" value="ABC TRANSPORTER, ATP-BINDING PROTEIN"/>
    <property type="match status" value="1"/>
</dbReference>
<evidence type="ECO:0000256" key="4">
    <source>
        <dbReference type="ARBA" id="ARBA00022840"/>
    </source>
</evidence>
<dbReference type="SMART" id="SM00382">
    <property type="entry name" value="AAA"/>
    <property type="match status" value="1"/>
</dbReference>
<dbReference type="CDD" id="cd03257">
    <property type="entry name" value="ABC_NikE_OppD_transporters"/>
    <property type="match status" value="1"/>
</dbReference>
<dbReference type="InterPro" id="IPR050319">
    <property type="entry name" value="ABC_transp_ATP-bind"/>
</dbReference>
<feature type="domain" description="ABC transporter" evidence="5">
    <location>
        <begin position="18"/>
        <end position="257"/>
    </location>
</feature>
<dbReference type="Gene3D" id="3.40.50.300">
    <property type="entry name" value="P-loop containing nucleotide triphosphate hydrolases"/>
    <property type="match status" value="1"/>
</dbReference>
<keyword evidence="3" id="KW-0547">Nucleotide-binding</keyword>
<protein>
    <submittedName>
        <fullName evidence="6">Dipeptide ABC transporter ATP-binding protein</fullName>
    </submittedName>
</protein>
<evidence type="ECO:0000313" key="6">
    <source>
        <dbReference type="EMBL" id="HIU42812.1"/>
    </source>
</evidence>
<reference evidence="6" key="2">
    <citation type="journal article" date="2021" name="PeerJ">
        <title>Extensive microbial diversity within the chicken gut microbiome revealed by metagenomics and culture.</title>
        <authorList>
            <person name="Gilroy R."/>
            <person name="Ravi A."/>
            <person name="Getino M."/>
            <person name="Pursley I."/>
            <person name="Horton D.L."/>
            <person name="Alikhan N.F."/>
            <person name="Baker D."/>
            <person name="Gharbi K."/>
            <person name="Hall N."/>
            <person name="Watson M."/>
            <person name="Adriaenssens E.M."/>
            <person name="Foster-Nyarko E."/>
            <person name="Jarju S."/>
            <person name="Secka A."/>
            <person name="Antonio M."/>
            <person name="Oren A."/>
            <person name="Chaudhuri R.R."/>
            <person name="La Ragione R."/>
            <person name="Hildebrand F."/>
            <person name="Pallen M.J."/>
        </authorList>
    </citation>
    <scope>NUCLEOTIDE SEQUENCE</scope>
    <source>
        <strain evidence="6">CHK191-8634</strain>
    </source>
</reference>
<dbReference type="InterPro" id="IPR017871">
    <property type="entry name" value="ABC_transporter-like_CS"/>
</dbReference>
<dbReference type="NCBIfam" id="NF008453">
    <property type="entry name" value="PRK11308.1"/>
    <property type="match status" value="1"/>
</dbReference>
<dbReference type="InterPro" id="IPR027417">
    <property type="entry name" value="P-loop_NTPase"/>
</dbReference>
<dbReference type="SUPFAM" id="SSF52540">
    <property type="entry name" value="P-loop containing nucleoside triphosphate hydrolases"/>
    <property type="match status" value="1"/>
</dbReference>
<evidence type="ECO:0000256" key="2">
    <source>
        <dbReference type="ARBA" id="ARBA00022448"/>
    </source>
</evidence>
<dbReference type="NCBIfam" id="TIGR01727">
    <property type="entry name" value="oligo_HPY"/>
    <property type="match status" value="1"/>
</dbReference>
<accession>A0A9D1IT16</accession>
<dbReference type="Pfam" id="PF08352">
    <property type="entry name" value="oligo_HPY"/>
    <property type="match status" value="1"/>
</dbReference>
<dbReference type="InterPro" id="IPR003439">
    <property type="entry name" value="ABC_transporter-like_ATP-bd"/>
</dbReference>
<dbReference type="InterPro" id="IPR003593">
    <property type="entry name" value="AAA+_ATPase"/>
</dbReference>
<dbReference type="Pfam" id="PF00005">
    <property type="entry name" value="ABC_tran"/>
    <property type="match status" value="1"/>
</dbReference>
<dbReference type="FunFam" id="3.40.50.300:FF:000016">
    <property type="entry name" value="Oligopeptide ABC transporter ATP-binding component"/>
    <property type="match status" value="1"/>
</dbReference>
<evidence type="ECO:0000259" key="5">
    <source>
        <dbReference type="PROSITE" id="PS50893"/>
    </source>
</evidence>
<dbReference type="GO" id="GO:0055085">
    <property type="term" value="P:transmembrane transport"/>
    <property type="evidence" value="ECO:0007669"/>
    <property type="project" value="UniProtKB-ARBA"/>
</dbReference>
<dbReference type="InterPro" id="IPR013563">
    <property type="entry name" value="Oligopep_ABC_C"/>
</dbReference>